<evidence type="ECO:0000256" key="3">
    <source>
        <dbReference type="SAM" id="MobiDB-lite"/>
    </source>
</evidence>
<accession>A0A0M0BKS9</accession>
<dbReference type="Pfam" id="PF04758">
    <property type="entry name" value="Ribosomal_S30"/>
    <property type="match status" value="1"/>
</dbReference>
<evidence type="ECO:0000313" key="5">
    <source>
        <dbReference type="Proteomes" id="UP000037210"/>
    </source>
</evidence>
<dbReference type="GO" id="GO:1990904">
    <property type="term" value="C:ribonucleoprotein complex"/>
    <property type="evidence" value="ECO:0007669"/>
    <property type="project" value="UniProtKB-KW"/>
</dbReference>
<sequence>MPTHGSLTKAGKVRAQTPKIDGRPRRSPTPRRRNWLNFQKRIVHAPVEQRRFRR</sequence>
<dbReference type="NCBIfam" id="NF006817">
    <property type="entry name" value="PRK09336.1"/>
    <property type="match status" value="1"/>
</dbReference>
<evidence type="ECO:0000256" key="1">
    <source>
        <dbReference type="ARBA" id="ARBA00022980"/>
    </source>
</evidence>
<evidence type="ECO:0000256" key="2">
    <source>
        <dbReference type="ARBA" id="ARBA00023274"/>
    </source>
</evidence>
<comment type="caution">
    <text evidence="4">The sequence shown here is derived from an EMBL/GenBank/DDBJ whole genome shotgun (WGS) entry which is preliminary data.</text>
</comment>
<dbReference type="Proteomes" id="UP000037210">
    <property type="component" value="Unassembled WGS sequence"/>
</dbReference>
<dbReference type="GO" id="GO:0006412">
    <property type="term" value="P:translation"/>
    <property type="evidence" value="ECO:0007669"/>
    <property type="project" value="InterPro"/>
</dbReference>
<dbReference type="GO" id="GO:0005840">
    <property type="term" value="C:ribosome"/>
    <property type="evidence" value="ECO:0007669"/>
    <property type="project" value="UniProtKB-KW"/>
</dbReference>
<keyword evidence="2" id="KW-0687">Ribonucleoprotein</keyword>
<keyword evidence="1 4" id="KW-0689">Ribosomal protein</keyword>
<proteinExistence type="predicted"/>
<dbReference type="EMBL" id="LFWZ01000072">
    <property type="protein sequence ID" value="KON29222.1"/>
    <property type="molecule type" value="Genomic_DNA"/>
</dbReference>
<dbReference type="GO" id="GO:0003735">
    <property type="term" value="F:structural constituent of ribosome"/>
    <property type="evidence" value="ECO:0007669"/>
    <property type="project" value="InterPro"/>
</dbReference>
<dbReference type="AlphaFoldDB" id="A0A0M0BKS9"/>
<dbReference type="PATRIC" id="fig|1685127.3.peg.397"/>
<feature type="region of interest" description="Disordered" evidence="3">
    <location>
        <begin position="1"/>
        <end position="31"/>
    </location>
</feature>
<protein>
    <submittedName>
        <fullName evidence="4">30S ribosomal protein S30e</fullName>
    </submittedName>
</protein>
<evidence type="ECO:0000313" key="4">
    <source>
        <dbReference type="EMBL" id="KON29222.1"/>
    </source>
</evidence>
<name>A0A0M0BKS9_9ARCH</name>
<organism evidence="4 5">
    <name type="scientific">miscellaneous Crenarchaeota group-15 archaeon DG-45</name>
    <dbReference type="NCBI Taxonomy" id="1685127"/>
    <lineage>
        <taxon>Archaea</taxon>
        <taxon>Candidatus Bathyarchaeota</taxon>
        <taxon>MCG-15</taxon>
    </lineage>
</organism>
<dbReference type="InterPro" id="IPR006846">
    <property type="entry name" value="Ribosomal_eS30"/>
</dbReference>
<gene>
    <name evidence="4" type="ORF">AC482_07065</name>
</gene>
<reference evidence="4 5" key="1">
    <citation type="submission" date="2015-06" db="EMBL/GenBank/DDBJ databases">
        <title>New insights into the roles of widespread benthic archaea in carbon and nitrogen cycling.</title>
        <authorList>
            <person name="Lazar C.S."/>
            <person name="Baker B.J."/>
            <person name="Seitz K.W."/>
            <person name="Hyde A.S."/>
            <person name="Dick G.J."/>
            <person name="Hinrichs K.-U."/>
            <person name="Teske A.P."/>
        </authorList>
    </citation>
    <scope>NUCLEOTIDE SEQUENCE [LARGE SCALE GENOMIC DNA]</scope>
    <source>
        <strain evidence="4">DG-45</strain>
    </source>
</reference>